<dbReference type="InterPro" id="IPR020578">
    <property type="entry name" value="Aminotrans_V_PyrdxlP_BS"/>
</dbReference>
<dbReference type="PANTHER" id="PTHR11601:SF34">
    <property type="entry name" value="CYSTEINE DESULFURASE"/>
    <property type="match status" value="1"/>
</dbReference>
<evidence type="ECO:0000256" key="2">
    <source>
        <dbReference type="ARBA" id="ARBA00006490"/>
    </source>
</evidence>
<evidence type="ECO:0000256" key="5">
    <source>
        <dbReference type="ARBA" id="ARBA00022714"/>
    </source>
</evidence>
<dbReference type="InterPro" id="IPR015424">
    <property type="entry name" value="PyrdxlP-dep_Trfase"/>
</dbReference>
<dbReference type="FunFam" id="3.40.640.10:FF:000003">
    <property type="entry name" value="Cysteine desulfurase IscS"/>
    <property type="match status" value="1"/>
</dbReference>
<evidence type="ECO:0000313" key="13">
    <source>
        <dbReference type="EMBL" id="KTC79369.1"/>
    </source>
</evidence>
<name>A0A0W0S8C6_9GAMM</name>
<dbReference type="Pfam" id="PF00266">
    <property type="entry name" value="Aminotran_5"/>
    <property type="match status" value="1"/>
</dbReference>
<feature type="domain" description="Aminotransferase class V" evidence="12">
    <location>
        <begin position="9"/>
        <end position="371"/>
    </location>
</feature>
<evidence type="ECO:0000256" key="6">
    <source>
        <dbReference type="ARBA" id="ARBA00022723"/>
    </source>
</evidence>
<dbReference type="RefSeq" id="WP_035901162.1">
    <property type="nucleotide sequence ID" value="NZ_CAAAIT010000008.1"/>
</dbReference>
<evidence type="ECO:0000256" key="8">
    <source>
        <dbReference type="ARBA" id="ARBA00023004"/>
    </source>
</evidence>
<dbReference type="GO" id="GO:0051537">
    <property type="term" value="F:2 iron, 2 sulfur cluster binding"/>
    <property type="evidence" value="ECO:0007669"/>
    <property type="project" value="UniProtKB-KW"/>
</dbReference>
<evidence type="ECO:0000256" key="9">
    <source>
        <dbReference type="ARBA" id="ARBA00023014"/>
    </source>
</evidence>
<dbReference type="Proteomes" id="UP000277577">
    <property type="component" value="Chromosome"/>
</dbReference>
<evidence type="ECO:0000256" key="11">
    <source>
        <dbReference type="RuleBase" id="RU004504"/>
    </source>
</evidence>
<dbReference type="InterPro" id="IPR016454">
    <property type="entry name" value="Cysteine_dSase"/>
</dbReference>
<gene>
    <name evidence="13" type="primary">iscS</name>
    <name evidence="14" type="synonym">IscS</name>
    <name evidence="13" type="ORF">Lche_1389</name>
    <name evidence="14" type="ORF">NCTC11976_02050</name>
</gene>
<keyword evidence="9" id="KW-0411">Iron-sulfur</keyword>
<evidence type="ECO:0000256" key="10">
    <source>
        <dbReference type="ARBA" id="ARBA00050776"/>
    </source>
</evidence>
<dbReference type="EC" id="2.8.1.7" evidence="3"/>
<dbReference type="PIRSF" id="PIRSF005572">
    <property type="entry name" value="NifS"/>
    <property type="match status" value="1"/>
</dbReference>
<sequence length="390" mass="42792">MNGIIKIPIYFDYMATTPVDPRVVERMIHYLGPEGDFGNPSSITHEYGRIAALAVDHARAQVANSIHASAQDIVFTSGATEANNLAIIGAAHFYKNKGKHVVTMSTEHKAVLDSFNRLEKDGFEVTYLHPEPNGLLDLEQLAQVLRPDTILVSIMHVNNEIGVIQDIESIGALLRNKGILFHVDAAQSAGKIPIDLTRLSVDLMALSAHKNYGPKGVGALYVRHKPRIRLQPQSFGGGHEGGLRSGTLATHQIVGMGEAFELAERVREEEQSRFLKYRQHLWEGIKHLPGIQLNGDKQKRIAGNLNFSFAGLDGDSLLLALNELAVSTTSACSSASIQPSYVLREIGLSDDLAQSTIRLSIGRFTKEEEVEHAIHVICTQVTRLREMSPS</sequence>
<evidence type="ECO:0000313" key="15">
    <source>
        <dbReference type="Proteomes" id="UP000054921"/>
    </source>
</evidence>
<keyword evidence="6" id="KW-0479">Metal-binding</keyword>
<protein>
    <recommendedName>
        <fullName evidence="3">cysteine desulfurase</fullName>
        <ecNumber evidence="3">2.8.1.7</ecNumber>
    </recommendedName>
</protein>
<dbReference type="Proteomes" id="UP000054921">
    <property type="component" value="Unassembled WGS sequence"/>
</dbReference>
<dbReference type="EMBL" id="LNXW01000013">
    <property type="protein sequence ID" value="KTC79369.1"/>
    <property type="molecule type" value="Genomic_DNA"/>
</dbReference>
<evidence type="ECO:0000256" key="1">
    <source>
        <dbReference type="ARBA" id="ARBA00001933"/>
    </source>
</evidence>
<dbReference type="InterPro" id="IPR015422">
    <property type="entry name" value="PyrdxlP-dep_Trfase_small"/>
</dbReference>
<keyword evidence="4 14" id="KW-0808">Transferase</keyword>
<dbReference type="PROSITE" id="PS00595">
    <property type="entry name" value="AA_TRANSFER_CLASS_5"/>
    <property type="match status" value="1"/>
</dbReference>
<reference evidence="13 15" key="1">
    <citation type="submission" date="2015-11" db="EMBL/GenBank/DDBJ databases">
        <title>Genomic analysis of 38 Legionella species identifies large and diverse effector repertoires.</title>
        <authorList>
            <person name="Burstein D."/>
            <person name="Amaro F."/>
            <person name="Zusman T."/>
            <person name="Lifshitz Z."/>
            <person name="Cohen O."/>
            <person name="Gilbert J.A."/>
            <person name="Pupko T."/>
            <person name="Shuman H.A."/>
            <person name="Segal G."/>
        </authorList>
    </citation>
    <scope>NUCLEOTIDE SEQUENCE [LARGE SCALE GENOMIC DNA]</scope>
    <source>
        <strain evidence="13 15">ORW</strain>
    </source>
</reference>
<keyword evidence="16" id="KW-1185">Reference proteome</keyword>
<organism evidence="13 15">
    <name type="scientific">Legionella cherrii</name>
    <dbReference type="NCBI Taxonomy" id="28084"/>
    <lineage>
        <taxon>Bacteria</taxon>
        <taxon>Pseudomonadati</taxon>
        <taxon>Pseudomonadota</taxon>
        <taxon>Gammaproteobacteria</taxon>
        <taxon>Legionellales</taxon>
        <taxon>Legionellaceae</taxon>
        <taxon>Legionella</taxon>
    </lineage>
</organism>
<accession>A0A0W0S8C6</accession>
<dbReference type="AlphaFoldDB" id="A0A0W0S8C6"/>
<dbReference type="PATRIC" id="fig|28084.5.peg.1512"/>
<comment type="cofactor">
    <cofactor evidence="1 11">
        <name>pyridoxal 5'-phosphate</name>
        <dbReference type="ChEBI" id="CHEBI:597326"/>
    </cofactor>
</comment>
<evidence type="ECO:0000256" key="7">
    <source>
        <dbReference type="ARBA" id="ARBA00022898"/>
    </source>
</evidence>
<comment type="catalytic activity">
    <reaction evidence="10">
        <text>(sulfur carrier)-H + L-cysteine = (sulfur carrier)-SH + L-alanine</text>
        <dbReference type="Rhea" id="RHEA:43892"/>
        <dbReference type="Rhea" id="RHEA-COMP:14737"/>
        <dbReference type="Rhea" id="RHEA-COMP:14739"/>
        <dbReference type="ChEBI" id="CHEBI:29917"/>
        <dbReference type="ChEBI" id="CHEBI:35235"/>
        <dbReference type="ChEBI" id="CHEBI:57972"/>
        <dbReference type="ChEBI" id="CHEBI:64428"/>
        <dbReference type="EC" id="2.8.1.7"/>
    </reaction>
</comment>
<dbReference type="EMBL" id="LR134173">
    <property type="protein sequence ID" value="VEB37117.1"/>
    <property type="molecule type" value="Genomic_DNA"/>
</dbReference>
<proteinExistence type="inferred from homology"/>
<dbReference type="GO" id="GO:0046872">
    <property type="term" value="F:metal ion binding"/>
    <property type="evidence" value="ECO:0007669"/>
    <property type="project" value="UniProtKB-KW"/>
</dbReference>
<dbReference type="Gene3D" id="3.90.1150.10">
    <property type="entry name" value="Aspartate Aminotransferase, domain 1"/>
    <property type="match status" value="1"/>
</dbReference>
<reference evidence="14 16" key="2">
    <citation type="submission" date="2018-12" db="EMBL/GenBank/DDBJ databases">
        <authorList>
            <consortium name="Pathogen Informatics"/>
        </authorList>
    </citation>
    <scope>NUCLEOTIDE SEQUENCE [LARGE SCALE GENOMIC DNA]</scope>
    <source>
        <strain evidence="14 16">NCTC11976</strain>
    </source>
</reference>
<evidence type="ECO:0000256" key="4">
    <source>
        <dbReference type="ARBA" id="ARBA00022679"/>
    </source>
</evidence>
<keyword evidence="7" id="KW-0663">Pyridoxal phosphate</keyword>
<dbReference type="GO" id="GO:0031071">
    <property type="term" value="F:cysteine desulfurase activity"/>
    <property type="evidence" value="ECO:0007669"/>
    <property type="project" value="UniProtKB-EC"/>
</dbReference>
<keyword evidence="8" id="KW-0408">Iron</keyword>
<evidence type="ECO:0000313" key="14">
    <source>
        <dbReference type="EMBL" id="VEB37117.1"/>
    </source>
</evidence>
<evidence type="ECO:0000313" key="16">
    <source>
        <dbReference type="Proteomes" id="UP000277577"/>
    </source>
</evidence>
<dbReference type="NCBIfam" id="NF010611">
    <property type="entry name" value="PRK14012.1"/>
    <property type="match status" value="1"/>
</dbReference>
<comment type="similarity">
    <text evidence="2">Belongs to the class-V pyridoxal-phosphate-dependent aminotransferase family. NifS/IscS subfamily.</text>
</comment>
<keyword evidence="5" id="KW-0001">2Fe-2S</keyword>
<dbReference type="STRING" id="28084.Lche_1389"/>
<dbReference type="SUPFAM" id="SSF53383">
    <property type="entry name" value="PLP-dependent transferases"/>
    <property type="match status" value="1"/>
</dbReference>
<evidence type="ECO:0000259" key="12">
    <source>
        <dbReference type="Pfam" id="PF00266"/>
    </source>
</evidence>
<dbReference type="InterPro" id="IPR015421">
    <property type="entry name" value="PyrdxlP-dep_Trfase_major"/>
</dbReference>
<dbReference type="Gene3D" id="3.40.640.10">
    <property type="entry name" value="Type I PLP-dependent aspartate aminotransferase-like (Major domain)"/>
    <property type="match status" value="1"/>
</dbReference>
<dbReference type="InterPro" id="IPR000192">
    <property type="entry name" value="Aminotrans_V_dom"/>
</dbReference>
<dbReference type="PANTHER" id="PTHR11601">
    <property type="entry name" value="CYSTEINE DESULFURYLASE FAMILY MEMBER"/>
    <property type="match status" value="1"/>
</dbReference>
<evidence type="ECO:0000256" key="3">
    <source>
        <dbReference type="ARBA" id="ARBA00012239"/>
    </source>
</evidence>